<dbReference type="RefSeq" id="WP_207688932.1">
    <property type="nucleotide sequence ID" value="NZ_CP061799.1"/>
</dbReference>
<accession>A0A975BDC6</accession>
<evidence type="ECO:0000259" key="1">
    <source>
        <dbReference type="PROSITE" id="PS50983"/>
    </source>
</evidence>
<dbReference type="Proteomes" id="UP000663720">
    <property type="component" value="Chromosome"/>
</dbReference>
<sequence>MKIKYLLWGLFIFLCQTTPGLCLEMINVQDMAGRIVKVPHDPARIVCLGPGTLRLIVYLNAWDRVAGVEDVEKMNTAGRPYLLARKELGKLPRIGPGGPGSINKKPDMEAVLSAGPQVIFVTYMDKSLAQEVQKTLGIPVIVLSYGDFATLDKAVYDSLIIAGKILNLDKRAEDIISYIESIRQDLQKRSKDIPEKEKPGVYVGGIGHRGAHGIESTEASYIPLNWNNAVNMAEKADSRIGSHVFADKETLLKLNPDIIFIDGGGLTLVLDDFLKKPQFYRALKAFQNRRIYTLLPFNSYTTNIGTALADAYAIGKILYPERFTDIDLEKKTDEIYTFLLGKPVYGDMKKQYRTIGDIAPFLK</sequence>
<keyword evidence="3" id="KW-1185">Reference proteome</keyword>
<name>A0A975BDC6_9BACT</name>
<dbReference type="PANTHER" id="PTHR30535">
    <property type="entry name" value="VITAMIN B12-BINDING PROTEIN"/>
    <property type="match status" value="1"/>
</dbReference>
<dbReference type="InterPro" id="IPR002491">
    <property type="entry name" value="ABC_transptr_periplasmic_BD"/>
</dbReference>
<proteinExistence type="predicted"/>
<organism evidence="2 3">
    <name type="scientific">Desulfonema limicola</name>
    <dbReference type="NCBI Taxonomy" id="45656"/>
    <lineage>
        <taxon>Bacteria</taxon>
        <taxon>Pseudomonadati</taxon>
        <taxon>Thermodesulfobacteriota</taxon>
        <taxon>Desulfobacteria</taxon>
        <taxon>Desulfobacterales</taxon>
        <taxon>Desulfococcaceae</taxon>
        <taxon>Desulfonema</taxon>
    </lineage>
</organism>
<dbReference type="PROSITE" id="PS50983">
    <property type="entry name" value="FE_B12_PBP"/>
    <property type="match status" value="1"/>
</dbReference>
<evidence type="ECO:0000313" key="3">
    <source>
        <dbReference type="Proteomes" id="UP000663720"/>
    </source>
</evidence>
<dbReference type="Pfam" id="PF01497">
    <property type="entry name" value="Peripla_BP_2"/>
    <property type="match status" value="1"/>
</dbReference>
<dbReference type="KEGG" id="dli:dnl_54880"/>
<reference evidence="2" key="1">
    <citation type="journal article" date="2021" name="Microb. Physiol.">
        <title>Proteogenomic Insights into the Physiology of Marine, Sulfate-Reducing, Filamentous Desulfonema limicola and Desulfonema magnum.</title>
        <authorList>
            <person name="Schnaars V."/>
            <person name="Wohlbrand L."/>
            <person name="Scheve S."/>
            <person name="Hinrichs C."/>
            <person name="Reinhardt R."/>
            <person name="Rabus R."/>
        </authorList>
    </citation>
    <scope>NUCLEOTIDE SEQUENCE</scope>
    <source>
        <strain evidence="2">5ac10</strain>
    </source>
</reference>
<dbReference type="Gene3D" id="3.40.50.1980">
    <property type="entry name" value="Nitrogenase molybdenum iron protein domain"/>
    <property type="match status" value="2"/>
</dbReference>
<dbReference type="SUPFAM" id="SSF53807">
    <property type="entry name" value="Helical backbone' metal receptor"/>
    <property type="match status" value="1"/>
</dbReference>
<evidence type="ECO:0000313" key="2">
    <source>
        <dbReference type="EMBL" id="QTA83094.1"/>
    </source>
</evidence>
<dbReference type="CDD" id="cd01147">
    <property type="entry name" value="HemV-2"/>
    <property type="match status" value="1"/>
</dbReference>
<dbReference type="AlphaFoldDB" id="A0A975BDC6"/>
<dbReference type="InterPro" id="IPR050902">
    <property type="entry name" value="ABC_Transporter_SBP"/>
</dbReference>
<dbReference type="PANTHER" id="PTHR30535:SF34">
    <property type="entry name" value="MOLYBDATE-BINDING PROTEIN MOLA"/>
    <property type="match status" value="1"/>
</dbReference>
<dbReference type="EMBL" id="CP061799">
    <property type="protein sequence ID" value="QTA83094.1"/>
    <property type="molecule type" value="Genomic_DNA"/>
</dbReference>
<gene>
    <name evidence="2" type="ORF">dnl_54880</name>
</gene>
<feature type="domain" description="Fe/B12 periplasmic-binding" evidence="1">
    <location>
        <begin position="44"/>
        <end position="322"/>
    </location>
</feature>
<protein>
    <submittedName>
        <fullName evidence="2">Amino acid ABC transporter, substrate-binding protein</fullName>
    </submittedName>
</protein>